<dbReference type="InterPro" id="IPR029060">
    <property type="entry name" value="PIN-like_dom_sf"/>
</dbReference>
<accession>A0AAF0J748</accession>
<dbReference type="SMART" id="SM00484">
    <property type="entry name" value="XPGI"/>
    <property type="match status" value="1"/>
</dbReference>
<sequence length="552" mass="60900">MGISGLLPLLREIHAPTHVDQYRGRTLGVDAYVWLHKGAYSCATDLALGKESTRYASTNRMLQHYGVRPYVVFDGGYLPSKRHTESERESRRREQRTKGLELLGASRMSEARDAFVRSIDVTPKMAHELIKALRQAGVPYVVAPYEADAQLAFLEKVGLIDGVITEDSDLLVFGCSTVLFKLDTYGNCVEVRRERFAEVKQVAFDGWGAKEFRQMAILSGCDYLPSIAGMGLRVAHRLLRRYESVEHVLRAVRLEGKMRVPHDYEEQFRRAELTFVHQRVWDPRGEGQLTTLEPLPESLTDQLVPFIGEPLPAELARAIARGDVDPISHKPLGAQVRMTTPDGQKTIHSFFARPLADKDMNRQPQPQPAAVSDVSATHAQKAERSAASSSPADVFDTFDRSSSPVKTPPPTPPRCDEFDCLDGVVSSPVSSPVVSPERGAAKRHADSEALRRDWLDRFSFSGKKARLTPGPSPRAPVRRIASDSTPTRKTLQLTQRSISTPRIGARTPAPKDVPATPAAVPSTPRPVTPASSTGSGAARLLRFKYTDPTTPS</sequence>
<dbReference type="FunFam" id="1.10.150.20:FF:000011">
    <property type="entry name" value="exonuclease 1"/>
    <property type="match status" value="1"/>
</dbReference>
<dbReference type="PANTHER" id="PTHR11081:SF65">
    <property type="entry name" value="DNA DAMAGE-INDUCIBLE PROTEIN DIN7-RELATED"/>
    <property type="match status" value="1"/>
</dbReference>
<feature type="domain" description="XPG N-terminal" evidence="16">
    <location>
        <begin position="1"/>
        <end position="95"/>
    </location>
</feature>
<dbReference type="InterPro" id="IPR006085">
    <property type="entry name" value="XPG_DNA_repair_N"/>
</dbReference>
<dbReference type="Gene3D" id="3.40.50.1010">
    <property type="entry name" value="5'-nuclease"/>
    <property type="match status" value="1"/>
</dbReference>
<keyword evidence="8" id="KW-0269">Exonuclease</keyword>
<comment type="cofactor">
    <cofactor evidence="1">
        <name>Mg(2+)</name>
        <dbReference type="ChEBI" id="CHEBI:18420"/>
    </cofactor>
</comment>
<dbReference type="CDD" id="cd09908">
    <property type="entry name" value="H3TH_EXO1"/>
    <property type="match status" value="1"/>
</dbReference>
<dbReference type="SUPFAM" id="SSF88723">
    <property type="entry name" value="PIN domain-like"/>
    <property type="match status" value="1"/>
</dbReference>
<proteinExistence type="inferred from homology"/>
<evidence type="ECO:0000259" key="16">
    <source>
        <dbReference type="SMART" id="SM00485"/>
    </source>
</evidence>
<dbReference type="SMART" id="SM00279">
    <property type="entry name" value="HhH2"/>
    <property type="match status" value="1"/>
</dbReference>
<dbReference type="GO" id="GO:0017108">
    <property type="term" value="F:5'-flap endonuclease activity"/>
    <property type="evidence" value="ECO:0007669"/>
    <property type="project" value="TreeGrafter"/>
</dbReference>
<keyword evidence="18" id="KW-1185">Reference proteome</keyword>
<feature type="region of interest" description="Disordered" evidence="14">
    <location>
        <begin position="427"/>
        <end position="447"/>
    </location>
</feature>
<evidence type="ECO:0000256" key="1">
    <source>
        <dbReference type="ARBA" id="ARBA00001946"/>
    </source>
</evidence>
<feature type="region of interest" description="Disordered" evidence="14">
    <location>
        <begin position="357"/>
        <end position="415"/>
    </location>
</feature>
<dbReference type="GO" id="GO:0035312">
    <property type="term" value="F:5'-3' DNA exonuclease activity"/>
    <property type="evidence" value="ECO:0007669"/>
    <property type="project" value="InterPro"/>
</dbReference>
<keyword evidence="7" id="KW-0378">Hydrolase</keyword>
<name>A0AAF0J748_9BASI</name>
<evidence type="ECO:0000256" key="8">
    <source>
        <dbReference type="ARBA" id="ARBA00022839"/>
    </source>
</evidence>
<keyword evidence="6" id="KW-0227">DNA damage</keyword>
<feature type="compositionally biased region" description="Low complexity" evidence="14">
    <location>
        <begin position="513"/>
        <end position="522"/>
    </location>
</feature>
<evidence type="ECO:0000256" key="2">
    <source>
        <dbReference type="ARBA" id="ARBA00004123"/>
    </source>
</evidence>
<keyword evidence="13" id="KW-0539">Nucleus</keyword>
<dbReference type="InterPro" id="IPR019974">
    <property type="entry name" value="XPG_CS"/>
</dbReference>
<evidence type="ECO:0000256" key="12">
    <source>
        <dbReference type="ARBA" id="ARBA00023204"/>
    </source>
</evidence>
<dbReference type="InterPro" id="IPR008918">
    <property type="entry name" value="HhH2"/>
</dbReference>
<evidence type="ECO:0000256" key="9">
    <source>
        <dbReference type="ARBA" id="ARBA00022842"/>
    </source>
</evidence>
<evidence type="ECO:0000256" key="5">
    <source>
        <dbReference type="ARBA" id="ARBA00022723"/>
    </source>
</evidence>
<evidence type="ECO:0000256" key="3">
    <source>
        <dbReference type="ARBA" id="ARBA00010563"/>
    </source>
</evidence>
<feature type="domain" description="XPG-I" evidence="15">
    <location>
        <begin position="134"/>
        <end position="206"/>
    </location>
</feature>
<evidence type="ECO:0008006" key="19">
    <source>
        <dbReference type="Google" id="ProtNLM"/>
    </source>
</evidence>
<dbReference type="GO" id="GO:0006281">
    <property type="term" value="P:DNA repair"/>
    <property type="evidence" value="ECO:0007669"/>
    <property type="project" value="UniProtKB-KW"/>
</dbReference>
<dbReference type="CDD" id="cd09857">
    <property type="entry name" value="PIN_EXO1"/>
    <property type="match status" value="1"/>
</dbReference>
<dbReference type="InterPro" id="IPR037315">
    <property type="entry name" value="EXO1_H3TH"/>
</dbReference>
<evidence type="ECO:0000256" key="13">
    <source>
        <dbReference type="ARBA" id="ARBA00023242"/>
    </source>
</evidence>
<dbReference type="InterPro" id="IPR044752">
    <property type="entry name" value="PIN-like_EXO1"/>
</dbReference>
<feature type="region of interest" description="Disordered" evidence="14">
    <location>
        <begin position="462"/>
        <end position="552"/>
    </location>
</feature>
<dbReference type="EMBL" id="CP119879">
    <property type="protein sequence ID" value="WFD35309.1"/>
    <property type="molecule type" value="Genomic_DNA"/>
</dbReference>
<comment type="similarity">
    <text evidence="3">Belongs to the XPG/RAD2 endonuclease family. EXO1 subfamily.</text>
</comment>
<keyword evidence="5" id="KW-0479">Metal-binding</keyword>
<dbReference type="GO" id="GO:0046872">
    <property type="term" value="F:metal ion binding"/>
    <property type="evidence" value="ECO:0007669"/>
    <property type="project" value="UniProtKB-KW"/>
</dbReference>
<dbReference type="GO" id="GO:0005634">
    <property type="term" value="C:nucleus"/>
    <property type="evidence" value="ECO:0007669"/>
    <property type="project" value="UniProtKB-SubCell"/>
</dbReference>
<reference evidence="17" key="1">
    <citation type="submission" date="2023-03" db="EMBL/GenBank/DDBJ databases">
        <title>Mating type loci evolution in Malassezia.</title>
        <authorList>
            <person name="Coelho M.A."/>
        </authorList>
    </citation>
    <scope>NUCLEOTIDE SEQUENCE</scope>
    <source>
        <strain evidence="17">CBS 11721</strain>
    </source>
</reference>
<dbReference type="GO" id="GO:0003677">
    <property type="term" value="F:DNA binding"/>
    <property type="evidence" value="ECO:0007669"/>
    <property type="project" value="UniProtKB-KW"/>
</dbReference>
<dbReference type="InterPro" id="IPR036279">
    <property type="entry name" value="5-3_exonuclease_C_sf"/>
</dbReference>
<evidence type="ECO:0000256" key="4">
    <source>
        <dbReference type="ARBA" id="ARBA00022722"/>
    </source>
</evidence>
<keyword evidence="12" id="KW-0234">DNA repair</keyword>
<dbReference type="Proteomes" id="UP001219933">
    <property type="component" value="Chromosome 3"/>
</dbReference>
<feature type="compositionally biased region" description="Low complexity" evidence="14">
    <location>
        <begin position="427"/>
        <end position="436"/>
    </location>
</feature>
<dbReference type="SMART" id="SM00485">
    <property type="entry name" value="XPGN"/>
    <property type="match status" value="1"/>
</dbReference>
<dbReference type="PANTHER" id="PTHR11081">
    <property type="entry name" value="FLAP ENDONUCLEASE FAMILY MEMBER"/>
    <property type="match status" value="1"/>
</dbReference>
<organism evidence="17 18">
    <name type="scientific">Malassezia cuniculi</name>
    <dbReference type="NCBI Taxonomy" id="948313"/>
    <lineage>
        <taxon>Eukaryota</taxon>
        <taxon>Fungi</taxon>
        <taxon>Dikarya</taxon>
        <taxon>Basidiomycota</taxon>
        <taxon>Ustilaginomycotina</taxon>
        <taxon>Malasseziomycetes</taxon>
        <taxon>Malasseziales</taxon>
        <taxon>Malasseziaceae</taxon>
        <taxon>Malassezia</taxon>
    </lineage>
</organism>
<dbReference type="Pfam" id="PF00752">
    <property type="entry name" value="XPG_N"/>
    <property type="match status" value="1"/>
</dbReference>
<evidence type="ECO:0000256" key="10">
    <source>
        <dbReference type="ARBA" id="ARBA00022881"/>
    </source>
</evidence>
<dbReference type="Pfam" id="PF00867">
    <property type="entry name" value="XPG_I"/>
    <property type="match status" value="1"/>
</dbReference>
<dbReference type="SUPFAM" id="SSF47807">
    <property type="entry name" value="5' to 3' exonuclease, C-terminal subdomain"/>
    <property type="match status" value="1"/>
</dbReference>
<dbReference type="Gene3D" id="1.10.150.20">
    <property type="entry name" value="5' to 3' exonuclease, C-terminal subdomain"/>
    <property type="match status" value="1"/>
</dbReference>
<keyword evidence="9" id="KW-0460">Magnesium</keyword>
<evidence type="ECO:0000256" key="11">
    <source>
        <dbReference type="ARBA" id="ARBA00023125"/>
    </source>
</evidence>
<evidence type="ECO:0000313" key="18">
    <source>
        <dbReference type="Proteomes" id="UP001219933"/>
    </source>
</evidence>
<gene>
    <name evidence="17" type="ORF">MCUN1_002160</name>
</gene>
<dbReference type="PROSITE" id="PS00842">
    <property type="entry name" value="XPG_2"/>
    <property type="match status" value="1"/>
</dbReference>
<evidence type="ECO:0000256" key="6">
    <source>
        <dbReference type="ARBA" id="ARBA00022763"/>
    </source>
</evidence>
<evidence type="ECO:0000256" key="7">
    <source>
        <dbReference type="ARBA" id="ARBA00022801"/>
    </source>
</evidence>
<evidence type="ECO:0000313" key="17">
    <source>
        <dbReference type="EMBL" id="WFD35309.1"/>
    </source>
</evidence>
<dbReference type="PRINTS" id="PR00853">
    <property type="entry name" value="XPGRADSUPER"/>
</dbReference>
<dbReference type="InterPro" id="IPR006086">
    <property type="entry name" value="XPG-I_dom"/>
</dbReference>
<evidence type="ECO:0000256" key="14">
    <source>
        <dbReference type="SAM" id="MobiDB-lite"/>
    </source>
</evidence>
<feature type="compositionally biased region" description="Polar residues" evidence="14">
    <location>
        <begin position="482"/>
        <end position="500"/>
    </location>
</feature>
<keyword evidence="4" id="KW-0540">Nuclease</keyword>
<protein>
    <recommendedName>
        <fullName evidence="19">Exonuclease 1</fullName>
    </recommendedName>
</protein>
<keyword evidence="10" id="KW-0267">Excision nuclease</keyword>
<dbReference type="InterPro" id="IPR006084">
    <property type="entry name" value="XPG/Rad2"/>
</dbReference>
<dbReference type="FunFam" id="3.40.50.1010:FF:000002">
    <property type="entry name" value="Exonuclease 1, putative"/>
    <property type="match status" value="1"/>
</dbReference>
<evidence type="ECO:0000259" key="15">
    <source>
        <dbReference type="SMART" id="SM00484"/>
    </source>
</evidence>
<dbReference type="AlphaFoldDB" id="A0AAF0J748"/>
<comment type="subcellular location">
    <subcellularLocation>
        <location evidence="2">Nucleus</location>
    </subcellularLocation>
</comment>
<keyword evidence="11" id="KW-0238">DNA-binding</keyword>